<gene>
    <name evidence="1" type="ORF">TH63_12720</name>
</gene>
<organism evidence="1 2">
    <name type="scientific">Rufibacter radiotolerans</name>
    <dbReference type="NCBI Taxonomy" id="1379910"/>
    <lineage>
        <taxon>Bacteria</taxon>
        <taxon>Pseudomonadati</taxon>
        <taxon>Bacteroidota</taxon>
        <taxon>Cytophagia</taxon>
        <taxon>Cytophagales</taxon>
        <taxon>Hymenobacteraceae</taxon>
        <taxon>Rufibacter</taxon>
    </lineage>
</organism>
<reference evidence="1 2" key="1">
    <citation type="submission" date="2015-01" db="EMBL/GenBank/DDBJ databases">
        <title>Rufibacter sp./DG31D/ whole genome sequencing.</title>
        <authorList>
            <person name="Kim M.K."/>
            <person name="Srinivasan S."/>
            <person name="Lee J.-J."/>
        </authorList>
    </citation>
    <scope>NUCLEOTIDE SEQUENCE [LARGE SCALE GENOMIC DNA]</scope>
    <source>
        <strain evidence="1 2">DG31D</strain>
    </source>
</reference>
<dbReference type="AlphaFoldDB" id="A0A0H4VKG4"/>
<name>A0A0H4VKG4_9BACT</name>
<protein>
    <submittedName>
        <fullName evidence="1">Uncharacterized protein</fullName>
    </submittedName>
</protein>
<accession>A0A0H4VKG4</accession>
<evidence type="ECO:0000313" key="2">
    <source>
        <dbReference type="Proteomes" id="UP000036458"/>
    </source>
</evidence>
<dbReference type="PATRIC" id="fig|1379910.4.peg.2759"/>
<dbReference type="Proteomes" id="UP000036458">
    <property type="component" value="Chromosome"/>
</dbReference>
<dbReference type="EMBL" id="CP010777">
    <property type="protein sequence ID" value="AKQ46290.1"/>
    <property type="molecule type" value="Genomic_DNA"/>
</dbReference>
<evidence type="ECO:0000313" key="1">
    <source>
        <dbReference type="EMBL" id="AKQ46290.1"/>
    </source>
</evidence>
<dbReference type="RefSeq" id="WP_048921263.1">
    <property type="nucleotide sequence ID" value="NZ_CP010777.1"/>
</dbReference>
<sequence length="900" mass="101892">MPKKTLYWLFGAVVLLALGFYAFSKWTEAREKVSLWTLVPDNAVFVVETNNAPRFIDHLQQSDLWATISEMPYVLRLDDQISLLDSLSSGRVQLRRFLTKKNVLVSLHVLGRTEQELIYYVPVNTVAEHRYIRTLVEHMVKTGEYRIENRDYQGYQITDIIDKNNKDNLSYFSFHNNLVISPSTVLVEEIIRKINRGQLESPAKDYKSTNYLSQNDVYANVFINFQHLPDLLGIFLKKDMQDDVNLLSSLCRNSMLELKLDNNRLFLNGFSNPETVEGSLYSRLQGHAAKPFKLREILPTRAAVVLHMGLNQMGVLRPATAESSFVDTLSNSFNGELGLCYLEAYDTKTSPEKILFAQASNPAYTQSLLNRLQPGRTAGTEEKHGKNTIRLLTARELPQQLFGDLFKGFEQTYYTTLGDYILFTDDVQTMRALLTDVEAGKVWSKSEALQPLLNESQQEDNVGLFINTANAWNLLLRAMSPQQQASLLRNSAIIKKFNFLSVQFSAAEKQYYTSIVLRHQVESSIKAAIAREGIWQVETFDLGKGLITQPFLTQYPVDNSDEVVLQDSSLVLYGVGAAKQAKRNWTDTLFSKVMGPVHQLPYGADKRLKYFFATANRIYCIDKNGQDVDNFPFTLGDTLRLQRLTVFDYDKNGNYKLAVDDNLGNVFILDMQGNLQPGWGPMRLDGRLAAPPQHVKVNGRNVLLMVQENGLVNAFGTQGESYPGFPINLNASIRSGLFPKIGISFRRSSFTTVTQSGEIITFDLTGEIVNRQQLLRPDRRSTFQLVPEAGGKSFIIARSDPGRLALFEQDGKLLLDRRFVTSSPKEVQYFHFGGDRKLYVVRETGPKKAYLFDVQTQPLGQDAITTAYPVSVQYNEVKNQYTVFSTDKGVLQKTVVQGRD</sequence>
<dbReference type="SUPFAM" id="SSF101898">
    <property type="entry name" value="NHL repeat"/>
    <property type="match status" value="1"/>
</dbReference>
<dbReference type="STRING" id="1379910.TH63_12720"/>
<keyword evidence="2" id="KW-1185">Reference proteome</keyword>
<dbReference type="KEGG" id="ruf:TH63_12720"/>
<dbReference type="OrthoDB" id="1093345at2"/>
<proteinExistence type="predicted"/>